<dbReference type="InterPro" id="IPR002545">
    <property type="entry name" value="CheW-lke_dom"/>
</dbReference>
<dbReference type="PANTHER" id="PTHR22617:SF23">
    <property type="entry name" value="CHEMOTAXIS PROTEIN CHEW"/>
    <property type="match status" value="1"/>
</dbReference>
<comment type="caution">
    <text evidence="7">The sequence shown here is derived from an EMBL/GenBank/DDBJ whole genome shotgun (WGS) entry which is preliminary data.</text>
</comment>
<protein>
    <recommendedName>
        <fullName evidence="2">Chemotaxis protein CheW</fullName>
    </recommendedName>
</protein>
<dbReference type="PROSITE" id="PS50851">
    <property type="entry name" value="CHEW"/>
    <property type="match status" value="1"/>
</dbReference>
<comment type="subcellular location">
    <subcellularLocation>
        <location evidence="1">Cytoplasm</location>
    </subcellularLocation>
</comment>
<dbReference type="Proteomes" id="UP000433181">
    <property type="component" value="Unassembled WGS sequence"/>
</dbReference>
<dbReference type="EMBL" id="VUNR01000001">
    <property type="protein sequence ID" value="MSU07530.1"/>
    <property type="molecule type" value="Genomic_DNA"/>
</dbReference>
<dbReference type="FunFam" id="2.40.50.180:FF:000002">
    <property type="entry name" value="Chemotaxis protein CheW"/>
    <property type="match status" value="1"/>
</dbReference>
<sequence length="172" mass="19190">MEEEDTQKDKYLTFSLGDEVYGIDIRVVIEIIGIQKITNVPEVPDYVRGIINLRGKIIPVVDMRLRFRREYREYTDRTCVIVVEINGVLIGLIVDGVSEVLDIAEKNVVPPPDLRASQNKYIRGIGKLESSVVLLLDWEKLFSEDDQELLGGAAGETAEQAEDGSGAGEKQP</sequence>
<dbReference type="InterPro" id="IPR036061">
    <property type="entry name" value="CheW-like_dom_sf"/>
</dbReference>
<keyword evidence="3" id="KW-0963">Cytoplasm</keyword>
<dbReference type="PANTHER" id="PTHR22617">
    <property type="entry name" value="CHEMOTAXIS SENSOR HISTIDINE KINASE-RELATED"/>
    <property type="match status" value="1"/>
</dbReference>
<evidence type="ECO:0000259" key="6">
    <source>
        <dbReference type="PROSITE" id="PS50851"/>
    </source>
</evidence>
<evidence type="ECO:0000313" key="7">
    <source>
        <dbReference type="EMBL" id="MSU07530.1"/>
    </source>
</evidence>
<accession>A0A6I2UCV8</accession>
<feature type="domain" description="CheW-like" evidence="6">
    <location>
        <begin position="8"/>
        <end position="147"/>
    </location>
</feature>
<dbReference type="AlphaFoldDB" id="A0A6I2UCV8"/>
<dbReference type="SUPFAM" id="SSF50341">
    <property type="entry name" value="CheW-like"/>
    <property type="match status" value="1"/>
</dbReference>
<dbReference type="GO" id="GO:0007165">
    <property type="term" value="P:signal transduction"/>
    <property type="evidence" value="ECO:0007669"/>
    <property type="project" value="InterPro"/>
</dbReference>
<organism evidence="7 8">
    <name type="scientific">Anaerovibrio slackiae</name>
    <dbReference type="NCBI Taxonomy" id="2652309"/>
    <lineage>
        <taxon>Bacteria</taxon>
        <taxon>Bacillati</taxon>
        <taxon>Bacillota</taxon>
        <taxon>Negativicutes</taxon>
        <taxon>Selenomonadales</taxon>
        <taxon>Selenomonadaceae</taxon>
        <taxon>Anaerovibrio</taxon>
    </lineage>
</organism>
<feature type="region of interest" description="Disordered" evidence="5">
    <location>
        <begin position="152"/>
        <end position="172"/>
    </location>
</feature>
<gene>
    <name evidence="7" type="ORF">FYJ84_00760</name>
</gene>
<dbReference type="Gene3D" id="2.30.30.40">
    <property type="entry name" value="SH3 Domains"/>
    <property type="match status" value="1"/>
</dbReference>
<dbReference type="GO" id="GO:0006935">
    <property type="term" value="P:chemotaxis"/>
    <property type="evidence" value="ECO:0007669"/>
    <property type="project" value="UniProtKB-KW"/>
</dbReference>
<dbReference type="InterPro" id="IPR039315">
    <property type="entry name" value="CheW"/>
</dbReference>
<evidence type="ECO:0000256" key="5">
    <source>
        <dbReference type="SAM" id="MobiDB-lite"/>
    </source>
</evidence>
<evidence type="ECO:0000256" key="2">
    <source>
        <dbReference type="ARBA" id="ARBA00021483"/>
    </source>
</evidence>
<dbReference type="GO" id="GO:0005829">
    <property type="term" value="C:cytosol"/>
    <property type="evidence" value="ECO:0007669"/>
    <property type="project" value="TreeGrafter"/>
</dbReference>
<proteinExistence type="predicted"/>
<reference evidence="7 8" key="1">
    <citation type="submission" date="2019-08" db="EMBL/GenBank/DDBJ databases">
        <title>In-depth cultivation of the pig gut microbiome towards novel bacterial diversity and tailored functional studies.</title>
        <authorList>
            <person name="Wylensek D."/>
            <person name="Hitch T.C.A."/>
            <person name="Clavel T."/>
        </authorList>
    </citation>
    <scope>NUCLEOTIDE SEQUENCE [LARGE SCALE GENOMIC DNA]</scope>
    <source>
        <strain evidence="7 8">WCA-693-APC-5D-A</strain>
    </source>
</reference>
<evidence type="ECO:0000256" key="4">
    <source>
        <dbReference type="ARBA" id="ARBA00022500"/>
    </source>
</evidence>
<dbReference type="Pfam" id="PF01584">
    <property type="entry name" value="CheW"/>
    <property type="match status" value="1"/>
</dbReference>
<keyword evidence="8" id="KW-1185">Reference proteome</keyword>
<evidence type="ECO:0000313" key="8">
    <source>
        <dbReference type="Proteomes" id="UP000433181"/>
    </source>
</evidence>
<evidence type="ECO:0000256" key="3">
    <source>
        <dbReference type="ARBA" id="ARBA00022490"/>
    </source>
</evidence>
<name>A0A6I2UCV8_9FIRM</name>
<dbReference type="SMART" id="SM00260">
    <property type="entry name" value="CheW"/>
    <property type="match status" value="1"/>
</dbReference>
<evidence type="ECO:0000256" key="1">
    <source>
        <dbReference type="ARBA" id="ARBA00004496"/>
    </source>
</evidence>
<keyword evidence="4" id="KW-0145">Chemotaxis</keyword>
<dbReference type="Gene3D" id="2.40.50.180">
    <property type="entry name" value="CheA-289, Domain 4"/>
    <property type="match status" value="1"/>
</dbReference>